<dbReference type="SUPFAM" id="SSF69593">
    <property type="entry name" value="Glycerol-3-phosphate (1)-acyltransferase"/>
    <property type="match status" value="1"/>
</dbReference>
<evidence type="ECO:0000256" key="3">
    <source>
        <dbReference type="ARBA" id="ARBA00022679"/>
    </source>
</evidence>
<dbReference type="InterPro" id="IPR002123">
    <property type="entry name" value="Plipid/glycerol_acylTrfase"/>
</dbReference>
<dbReference type="RefSeq" id="WP_093288331.1">
    <property type="nucleotide sequence ID" value="NZ_FOFS01000012.1"/>
</dbReference>
<keyword evidence="8" id="KW-1185">Reference proteome</keyword>
<evidence type="ECO:0000256" key="2">
    <source>
        <dbReference type="ARBA" id="ARBA00022516"/>
    </source>
</evidence>
<dbReference type="OrthoDB" id="9806880at2"/>
<keyword evidence="2" id="KW-0444">Lipid biosynthesis</keyword>
<evidence type="ECO:0000259" key="6">
    <source>
        <dbReference type="SMART" id="SM00563"/>
    </source>
</evidence>
<evidence type="ECO:0000256" key="5">
    <source>
        <dbReference type="ARBA" id="ARBA00023315"/>
    </source>
</evidence>
<accession>A0A1H9JZ98</accession>
<comment type="pathway">
    <text evidence="1">Lipid metabolism.</text>
</comment>
<gene>
    <name evidence="7" type="ORF">SAMN04488038_112145</name>
</gene>
<dbReference type="PANTHER" id="PTHR10434:SF64">
    <property type="entry name" value="1-ACYL-SN-GLYCEROL-3-PHOSPHATE ACYLTRANSFERASE-RELATED"/>
    <property type="match status" value="1"/>
</dbReference>
<keyword evidence="3 7" id="KW-0808">Transferase</keyword>
<dbReference type="Proteomes" id="UP000199233">
    <property type="component" value="Unassembled WGS sequence"/>
</dbReference>
<dbReference type="Pfam" id="PF01553">
    <property type="entry name" value="Acyltransferase"/>
    <property type="match status" value="1"/>
</dbReference>
<dbReference type="STRING" id="489703.SAMN04488038_112145"/>
<proteinExistence type="predicted"/>
<organism evidence="7 8">
    <name type="scientific">Solimonas aquatica</name>
    <dbReference type="NCBI Taxonomy" id="489703"/>
    <lineage>
        <taxon>Bacteria</taxon>
        <taxon>Pseudomonadati</taxon>
        <taxon>Pseudomonadota</taxon>
        <taxon>Gammaproteobacteria</taxon>
        <taxon>Nevskiales</taxon>
        <taxon>Nevskiaceae</taxon>
        <taxon>Solimonas</taxon>
    </lineage>
</organism>
<reference evidence="7 8" key="1">
    <citation type="submission" date="2016-10" db="EMBL/GenBank/DDBJ databases">
        <authorList>
            <person name="de Groot N.N."/>
        </authorList>
    </citation>
    <scope>NUCLEOTIDE SEQUENCE [LARGE SCALE GENOMIC DNA]</scope>
    <source>
        <strain evidence="7 8">DSM 25927</strain>
    </source>
</reference>
<keyword evidence="5 7" id="KW-0012">Acyltransferase</keyword>
<feature type="domain" description="Phospholipid/glycerol acyltransferase" evidence="6">
    <location>
        <begin position="68"/>
        <end position="179"/>
    </location>
</feature>
<evidence type="ECO:0000313" key="7">
    <source>
        <dbReference type="EMBL" id="SEQ92159.1"/>
    </source>
</evidence>
<evidence type="ECO:0000256" key="4">
    <source>
        <dbReference type="ARBA" id="ARBA00023098"/>
    </source>
</evidence>
<evidence type="ECO:0000256" key="1">
    <source>
        <dbReference type="ARBA" id="ARBA00005189"/>
    </source>
</evidence>
<dbReference type="GO" id="GO:0006654">
    <property type="term" value="P:phosphatidic acid biosynthetic process"/>
    <property type="evidence" value="ECO:0007669"/>
    <property type="project" value="TreeGrafter"/>
</dbReference>
<dbReference type="GO" id="GO:0003841">
    <property type="term" value="F:1-acylglycerol-3-phosphate O-acyltransferase activity"/>
    <property type="evidence" value="ECO:0007669"/>
    <property type="project" value="TreeGrafter"/>
</dbReference>
<name>A0A1H9JZ98_9GAMM</name>
<dbReference type="PANTHER" id="PTHR10434">
    <property type="entry name" value="1-ACYL-SN-GLYCEROL-3-PHOSPHATE ACYLTRANSFERASE"/>
    <property type="match status" value="1"/>
</dbReference>
<keyword evidence="4" id="KW-0443">Lipid metabolism</keyword>
<dbReference type="SMART" id="SM00563">
    <property type="entry name" value="PlsC"/>
    <property type="match status" value="1"/>
</dbReference>
<dbReference type="EMBL" id="FOFS01000012">
    <property type="protein sequence ID" value="SEQ92159.1"/>
    <property type="molecule type" value="Genomic_DNA"/>
</dbReference>
<evidence type="ECO:0000313" key="8">
    <source>
        <dbReference type="Proteomes" id="UP000199233"/>
    </source>
</evidence>
<dbReference type="CDD" id="cd07989">
    <property type="entry name" value="LPLAT_AGPAT-like"/>
    <property type="match status" value="1"/>
</dbReference>
<dbReference type="AlphaFoldDB" id="A0A1H9JZ98"/>
<sequence length="257" mass="27574">MLAAFRVTLKTLRLSAHLLCGLSLAGVLAVEGGKRIDRLMLTQWWHGRLLRILNLRVQRSGQPHAGTRMSVANHVSWLDIPLIGACERTQFIAKSEIRHWPVAGTFASACGTFFIRRGKGGSRPLLNQLLGHLQAGGSITLFPEGTTSDGSSLLPFHGRLLGAAIESGAMVQPIALRYAPGRGGRQIAPFIGDDDLLRHVLRVLREPELVVEVIYCAPLPSTGRERDALAEAARQAIAGALGHDASPEAQAPLSLAA</sequence>
<protein>
    <submittedName>
        <fullName evidence="7">1-acyl-sn-glycerol-3-phosphate acyltransferase</fullName>
    </submittedName>
</protein>